<feature type="region of interest" description="Disordered" evidence="1">
    <location>
        <begin position="1"/>
        <end position="21"/>
    </location>
</feature>
<evidence type="ECO:0000313" key="3">
    <source>
        <dbReference type="Proteomes" id="UP000007590"/>
    </source>
</evidence>
<dbReference type="Proteomes" id="UP000007590">
    <property type="component" value="Chromosome"/>
</dbReference>
<proteinExistence type="predicted"/>
<dbReference type="EMBL" id="CP003349">
    <property type="protein sequence ID" value="AFD08600.1"/>
    <property type="molecule type" value="Genomic_DNA"/>
</dbReference>
<evidence type="ECO:0000256" key="1">
    <source>
        <dbReference type="SAM" id="MobiDB-lite"/>
    </source>
</evidence>
<organism evidence="2 3">
    <name type="scientific">Solitalea canadensis (strain ATCC 29591 / DSM 3403 / JCM 21819 / LMG 8368 / NBRC 15130 / NCIMB 12057 / USAM 9D)</name>
    <name type="common">Flexibacter canadensis</name>
    <dbReference type="NCBI Taxonomy" id="929556"/>
    <lineage>
        <taxon>Bacteria</taxon>
        <taxon>Pseudomonadati</taxon>
        <taxon>Bacteroidota</taxon>
        <taxon>Sphingobacteriia</taxon>
        <taxon>Sphingobacteriales</taxon>
        <taxon>Sphingobacteriaceae</taxon>
        <taxon>Solitalea</taxon>
    </lineage>
</organism>
<dbReference type="KEGG" id="scn:Solca_3596"/>
<name>H8KKW7_SOLCM</name>
<gene>
    <name evidence="2" type="ordered locus">Solca_3596</name>
</gene>
<sequence>MTRSSSNKDEQEEGSKESNSLSLTLDSFSSFPPEIEGCSCCFAKDSVAYMKRQYIYMNDFGQTSFLTINGVITKFTQVEFKEIDSLNVKAKYESDNYEMIIESKDGIQNGDETWLKTGTIKLSDKNGKIITTTFYGECGC</sequence>
<dbReference type="AlphaFoldDB" id="H8KKW7"/>
<accession>H8KKW7</accession>
<reference evidence="2" key="1">
    <citation type="submission" date="2012-02" db="EMBL/GenBank/DDBJ databases">
        <title>The complete genome of Solitalea canadensis DSM 3403.</title>
        <authorList>
            <consortium name="US DOE Joint Genome Institute (JGI-PGF)"/>
            <person name="Lucas S."/>
            <person name="Copeland A."/>
            <person name="Lapidus A."/>
            <person name="Glavina del Rio T."/>
            <person name="Dalin E."/>
            <person name="Tice H."/>
            <person name="Bruce D."/>
            <person name="Goodwin L."/>
            <person name="Pitluck S."/>
            <person name="Peters L."/>
            <person name="Ovchinnikova G."/>
            <person name="Lu M."/>
            <person name="Kyrpides N."/>
            <person name="Mavromatis K."/>
            <person name="Ivanova N."/>
            <person name="Brettin T."/>
            <person name="Detter J.C."/>
            <person name="Han C."/>
            <person name="Larimer F."/>
            <person name="Land M."/>
            <person name="Hauser L."/>
            <person name="Markowitz V."/>
            <person name="Cheng J.-F."/>
            <person name="Hugenholtz P."/>
            <person name="Woyke T."/>
            <person name="Wu D."/>
            <person name="Spring S."/>
            <person name="Schroeder M."/>
            <person name="Kopitz M."/>
            <person name="Brambilla E."/>
            <person name="Klenk H.-P."/>
            <person name="Eisen J.A."/>
        </authorList>
    </citation>
    <scope>NUCLEOTIDE SEQUENCE</scope>
    <source>
        <strain evidence="2">DSM 3403</strain>
    </source>
</reference>
<dbReference type="STRING" id="929556.Solca_3596"/>
<protein>
    <submittedName>
        <fullName evidence="2">Uncharacterized protein</fullName>
    </submittedName>
</protein>
<evidence type="ECO:0000313" key="2">
    <source>
        <dbReference type="EMBL" id="AFD08600.1"/>
    </source>
</evidence>
<dbReference type="HOGENOM" id="CLU_1833892_0_0_10"/>
<keyword evidence="3" id="KW-1185">Reference proteome</keyword>
<feature type="compositionally biased region" description="Basic and acidic residues" evidence="1">
    <location>
        <begin position="1"/>
        <end position="16"/>
    </location>
</feature>